<accession>A0A0J8QZB6</accession>
<dbReference type="Pfam" id="PF05764">
    <property type="entry name" value="YL1"/>
    <property type="match status" value="1"/>
</dbReference>
<evidence type="ECO:0000259" key="2">
    <source>
        <dbReference type="Pfam" id="PF05764"/>
    </source>
</evidence>
<dbReference type="InterPro" id="IPR046757">
    <property type="entry name" value="YL1_N"/>
</dbReference>
<feature type="compositionally biased region" description="Polar residues" evidence="1">
    <location>
        <begin position="421"/>
        <end position="432"/>
    </location>
</feature>
<dbReference type="OrthoDB" id="3942062at2759"/>
<dbReference type="Proteomes" id="UP000054559">
    <property type="component" value="Unassembled WGS sequence"/>
</dbReference>
<feature type="domain" description="Vps72/YL1 N-terminal" evidence="2">
    <location>
        <begin position="25"/>
        <end position="252"/>
    </location>
</feature>
<dbReference type="PANTHER" id="PTHR13275:SF4">
    <property type="entry name" value="VACUOLAR PROTEIN SORTING-ASSOCIATED PROTEIN 72 HOMOLOG"/>
    <property type="match status" value="1"/>
</dbReference>
<feature type="compositionally biased region" description="Basic and acidic residues" evidence="1">
    <location>
        <begin position="221"/>
        <end position="252"/>
    </location>
</feature>
<feature type="compositionally biased region" description="Acidic residues" evidence="1">
    <location>
        <begin position="41"/>
        <end position="104"/>
    </location>
</feature>
<feature type="compositionally biased region" description="Polar residues" evidence="1">
    <location>
        <begin position="385"/>
        <end position="397"/>
    </location>
</feature>
<feature type="region of interest" description="Disordered" evidence="1">
    <location>
        <begin position="1"/>
        <end position="495"/>
    </location>
</feature>
<proteinExistence type="predicted"/>
<feature type="compositionally biased region" description="Polar residues" evidence="1">
    <location>
        <begin position="471"/>
        <end position="482"/>
    </location>
</feature>
<name>A0A0J8QZB6_COCIT</name>
<dbReference type="STRING" id="454286.A0A0J8QZB6"/>
<dbReference type="GO" id="GO:0005634">
    <property type="term" value="C:nucleus"/>
    <property type="evidence" value="ECO:0007669"/>
    <property type="project" value="TreeGrafter"/>
</dbReference>
<dbReference type="EMBL" id="DS268161">
    <property type="protein sequence ID" value="KMU78224.1"/>
    <property type="molecule type" value="Genomic_DNA"/>
</dbReference>
<feature type="compositionally biased region" description="Pro residues" evidence="1">
    <location>
        <begin position="455"/>
        <end position="465"/>
    </location>
</feature>
<dbReference type="PANTHER" id="PTHR13275">
    <property type="entry name" value="YL-1 PROTEIN TRANSCRIPTION FACTOR-LIKE 1"/>
    <property type="match status" value="1"/>
</dbReference>
<feature type="compositionally biased region" description="Polar residues" evidence="1">
    <location>
        <begin position="359"/>
        <end position="375"/>
    </location>
</feature>
<feature type="compositionally biased region" description="Basic and acidic residues" evidence="1">
    <location>
        <begin position="329"/>
        <end position="342"/>
    </location>
</feature>
<sequence>MADSPETNDATSSDGEPIEYLATARARRSTAGQHMSSLLDAEADDDLALLFAEDEEDEEFTFGEHEEEGEDDGVVADYAEDMDLDSSSDEEDQGPDAKEDELEGERELEKQAKAERLAKKRKAQESLRLTALRKKVKIDPNLPSRSLTTPAPRQRKKSERISWLPTPEDGPTRSSSRMQTVRNKELTHARLKDSEQRRIRLIATMEEAARRKESKKAKQMTQEERLAEAEKTERINSKSLNRWEEMEKKRSEGTTGKAGGPAESSSGGSGAAEKEAGRKRKSNDVTHQGPPKAGQSKPSRQQEPDLKTEKAQSEIANSAKTVHPPANEDAPKDPKDEPKEPPGEGSVLLDGIHLYASMTDETLSVPADQSSTAQSAKVVADEGDPTQSTPGPTTTARLSEGAAPAPEPKEQDTPTKGAINHQASSEQPTPSVIPTGAAKPPSTQDAASLEQPSGPVQPLPPPLSPPSNVSTENHGTDSTSAVQAGVNATPPTQVAPKIEISSRNCIILEDFDATTPQARSNTVSFSTHESHRNYKNLRKNIVP</sequence>
<feature type="compositionally biased region" description="Polar residues" evidence="1">
    <location>
        <begin position="1"/>
        <end position="14"/>
    </location>
</feature>
<gene>
    <name evidence="3" type="ORF">CISG_07064</name>
</gene>
<reference evidence="4" key="1">
    <citation type="journal article" date="2010" name="Genome Res.">
        <title>Population genomic sequencing of Coccidioides fungi reveals recent hybridization and transposon control.</title>
        <authorList>
            <person name="Neafsey D.E."/>
            <person name="Barker B.M."/>
            <person name="Sharpton T.J."/>
            <person name="Stajich J.E."/>
            <person name="Park D.J."/>
            <person name="Whiston E."/>
            <person name="Hung C.-Y."/>
            <person name="McMahan C."/>
            <person name="White J."/>
            <person name="Sykes S."/>
            <person name="Heiman D."/>
            <person name="Young S."/>
            <person name="Zeng Q."/>
            <person name="Abouelleil A."/>
            <person name="Aftuck L."/>
            <person name="Bessette D."/>
            <person name="Brown A."/>
            <person name="FitzGerald M."/>
            <person name="Lui A."/>
            <person name="Macdonald J.P."/>
            <person name="Priest M."/>
            <person name="Orbach M.J."/>
            <person name="Galgiani J.N."/>
            <person name="Kirkland T.N."/>
            <person name="Cole G.T."/>
            <person name="Birren B.W."/>
            <person name="Henn M.R."/>
            <person name="Taylor J.W."/>
            <person name="Rounsley S.D."/>
        </authorList>
    </citation>
    <scope>NUCLEOTIDE SEQUENCE [LARGE SCALE GENOMIC DNA]</scope>
    <source>
        <strain evidence="4">RMSCC 3703</strain>
    </source>
</reference>
<evidence type="ECO:0000313" key="3">
    <source>
        <dbReference type="EMBL" id="KMU78224.1"/>
    </source>
</evidence>
<feature type="compositionally biased region" description="Basic and acidic residues" evidence="1">
    <location>
        <begin position="105"/>
        <end position="117"/>
    </location>
</feature>
<dbReference type="AlphaFoldDB" id="A0A0J8QZB6"/>
<organism evidence="3 4">
    <name type="scientific">Coccidioides immitis RMSCC 3703</name>
    <dbReference type="NCBI Taxonomy" id="454286"/>
    <lineage>
        <taxon>Eukaryota</taxon>
        <taxon>Fungi</taxon>
        <taxon>Dikarya</taxon>
        <taxon>Ascomycota</taxon>
        <taxon>Pezizomycotina</taxon>
        <taxon>Eurotiomycetes</taxon>
        <taxon>Eurotiomycetidae</taxon>
        <taxon>Onygenales</taxon>
        <taxon>Onygenaceae</taxon>
        <taxon>Coccidioides</taxon>
    </lineage>
</organism>
<feature type="compositionally biased region" description="Polar residues" evidence="1">
    <location>
        <begin position="172"/>
        <end position="181"/>
    </location>
</feature>
<feature type="compositionally biased region" description="Basic and acidic residues" evidence="1">
    <location>
        <begin position="182"/>
        <end position="198"/>
    </location>
</feature>
<evidence type="ECO:0000256" key="1">
    <source>
        <dbReference type="SAM" id="MobiDB-lite"/>
    </source>
</evidence>
<evidence type="ECO:0000313" key="4">
    <source>
        <dbReference type="Proteomes" id="UP000054559"/>
    </source>
</evidence>
<feature type="compositionally biased region" description="Basic and acidic residues" evidence="1">
    <location>
        <begin position="300"/>
        <end position="312"/>
    </location>
</feature>
<protein>
    <recommendedName>
        <fullName evidence="2">Vps72/YL1 N-terminal domain-containing protein</fullName>
    </recommendedName>
</protein>